<dbReference type="AlphaFoldDB" id="A0A1Y1SI82"/>
<dbReference type="PANTHER" id="PTHR47234:SF2">
    <property type="entry name" value="TONB-DEPENDENT RECEPTOR"/>
    <property type="match status" value="1"/>
</dbReference>
<evidence type="ECO:0000259" key="11">
    <source>
        <dbReference type="Pfam" id="PF00593"/>
    </source>
</evidence>
<dbReference type="InterPro" id="IPR037066">
    <property type="entry name" value="Plug_dom_sf"/>
</dbReference>
<dbReference type="Gene3D" id="2.170.130.10">
    <property type="entry name" value="TonB-dependent receptor, plug domain"/>
    <property type="match status" value="1"/>
</dbReference>
<comment type="caution">
    <text evidence="13">The sequence shown here is derived from an EMBL/GenBank/DDBJ whole genome shotgun (WGS) entry which is preliminary data.</text>
</comment>
<organism evidence="13 14">
    <name type="scientific">Oceanococcus atlanticus</name>
    <dbReference type="NCBI Taxonomy" id="1317117"/>
    <lineage>
        <taxon>Bacteria</taxon>
        <taxon>Pseudomonadati</taxon>
        <taxon>Pseudomonadota</taxon>
        <taxon>Gammaproteobacteria</taxon>
        <taxon>Chromatiales</taxon>
        <taxon>Oceanococcaceae</taxon>
        <taxon>Oceanococcus</taxon>
    </lineage>
</organism>
<evidence type="ECO:0000256" key="4">
    <source>
        <dbReference type="ARBA" id="ARBA00022692"/>
    </source>
</evidence>
<keyword evidence="7 8" id="KW-0998">Cell outer membrane</keyword>
<keyword evidence="13" id="KW-0675">Receptor</keyword>
<keyword evidence="5 9" id="KW-0798">TonB box</keyword>
<evidence type="ECO:0000256" key="5">
    <source>
        <dbReference type="ARBA" id="ARBA00023077"/>
    </source>
</evidence>
<dbReference type="Pfam" id="PF00593">
    <property type="entry name" value="TonB_dep_Rec_b-barrel"/>
    <property type="match status" value="1"/>
</dbReference>
<evidence type="ECO:0000259" key="12">
    <source>
        <dbReference type="Pfam" id="PF07715"/>
    </source>
</evidence>
<dbReference type="OrthoDB" id="9815954at2"/>
<evidence type="ECO:0000256" key="8">
    <source>
        <dbReference type="PROSITE-ProRule" id="PRU01360"/>
    </source>
</evidence>
<dbReference type="SUPFAM" id="SSF56935">
    <property type="entry name" value="Porins"/>
    <property type="match status" value="1"/>
</dbReference>
<comment type="subcellular location">
    <subcellularLocation>
        <location evidence="1 8">Cell outer membrane</location>
        <topology evidence="1 8">Multi-pass membrane protein</topology>
    </subcellularLocation>
</comment>
<keyword evidence="4 8" id="KW-0812">Transmembrane</keyword>
<feature type="domain" description="TonB-dependent receptor plug" evidence="12">
    <location>
        <begin position="72"/>
        <end position="197"/>
    </location>
</feature>
<dbReference type="GO" id="GO:0009279">
    <property type="term" value="C:cell outer membrane"/>
    <property type="evidence" value="ECO:0007669"/>
    <property type="project" value="UniProtKB-SubCell"/>
</dbReference>
<proteinExistence type="inferred from homology"/>
<sequence>MRSSRAMSTAWAGGLLLFASPLALAQSIDVDDNSADLELITLPESAAPAVDDGVRLDAITVTGSRIKKTTGEAANPVLSLSAEELAATGVTSIGDVLQRLSVSGSSLNTKFNSAGNFGFPADGGGVGSGSTTVSLRNLGAKRVLVLVDGLRWVNESSASGVSAAVDLNTIPFSSVERVEILTDGASALYGSDAIAGVVNIITKSSGNGLNLNAYVGDHSTGDGMTTTLNASYGGQGRNYRYIADVSYYDQNGISSADYSQARVPKPGTGLAFGSSATPFTRSVFFNDDEADGLCPNVDSDGDGIADRALCDITANGVAAAPDFVQDFPDGFHPFTTDDRYNYAPENLLLTPSERLGLFAQGQFDISNNITAYARVLSQNRDSENRAAPEPIFLGPEAGTGGMADNVGIAADNPFNPYGIALDPSDNLLLIGRRPVEGGPRIFSQDVDTFYLAAGLNGDFYGFARPLFWDVNLVSASNKATQTVHGTYNIANIARAVGPLDDCSGDCVPLNLFGGPGTITPEMLGYIQFVEVAHSRQELALASANVTGGLLDLSAGTLSYAAGLEYRDVKGSYTPDEVVVRGESNGVPSLPTSGSYSVSEAYVELEIPVVGDLPGVRQLDVSLASRFSDYSSFGTTVNSKVGVRWDVFDGLLARATWAEGFRAPSIGELYGSPARFDAQLEDPCSQPSDPEIQANCEELGVPPTYSQANPQISVRTGGNAALEPETAESLTAGLVYSPNWAVNQPWAKRMDFEITWYDIEVDDAIQAVDAQTQLDRCVQTLDPAFCNGISRASSGGINGFDNTLLNLGQVETQGLDLAIDWLAPGSAYGQFGINWSATRVERFRAVSKATGLAEPRGVGVEVADSGIPRWRSSLRLNWDYAEISASWAVRYVSKLTEQCGDAAAFPSCGNPDAGTNTLSETFYHDVRASWRVPGDTDLTLTAGINNLLDEDPPVCVSCSLNGYDASVYDLPGQFAYLQIGLRY</sequence>
<dbReference type="InterPro" id="IPR036942">
    <property type="entry name" value="Beta-barrel_TonB_sf"/>
</dbReference>
<protein>
    <submittedName>
        <fullName evidence="13">TonB dependent receptor protein</fullName>
    </submittedName>
</protein>
<evidence type="ECO:0000256" key="9">
    <source>
        <dbReference type="RuleBase" id="RU003357"/>
    </source>
</evidence>
<keyword evidence="10" id="KW-0732">Signal</keyword>
<name>A0A1Y1SI82_9GAMM</name>
<keyword evidence="14" id="KW-1185">Reference proteome</keyword>
<dbReference type="InterPro" id="IPR012910">
    <property type="entry name" value="Plug_dom"/>
</dbReference>
<keyword evidence="6 8" id="KW-0472">Membrane</keyword>
<dbReference type="STRING" id="1317117.ATO7_05870"/>
<evidence type="ECO:0000256" key="6">
    <source>
        <dbReference type="ARBA" id="ARBA00023136"/>
    </source>
</evidence>
<comment type="similarity">
    <text evidence="8 9">Belongs to the TonB-dependent receptor family.</text>
</comment>
<evidence type="ECO:0000256" key="10">
    <source>
        <dbReference type="SAM" id="SignalP"/>
    </source>
</evidence>
<dbReference type="PROSITE" id="PS52016">
    <property type="entry name" value="TONB_DEPENDENT_REC_3"/>
    <property type="match status" value="1"/>
</dbReference>
<dbReference type="Proteomes" id="UP000192342">
    <property type="component" value="Unassembled WGS sequence"/>
</dbReference>
<dbReference type="Gene3D" id="2.40.170.20">
    <property type="entry name" value="TonB-dependent receptor, beta-barrel domain"/>
    <property type="match status" value="1"/>
</dbReference>
<gene>
    <name evidence="13" type="ORF">ATO7_05870</name>
</gene>
<evidence type="ECO:0000256" key="1">
    <source>
        <dbReference type="ARBA" id="ARBA00004571"/>
    </source>
</evidence>
<keyword evidence="2 8" id="KW-0813">Transport</keyword>
<evidence type="ECO:0000313" key="14">
    <source>
        <dbReference type="Proteomes" id="UP000192342"/>
    </source>
</evidence>
<dbReference type="InterPro" id="IPR039426">
    <property type="entry name" value="TonB-dep_rcpt-like"/>
</dbReference>
<feature type="chain" id="PRO_5012960051" evidence="10">
    <location>
        <begin position="26"/>
        <end position="982"/>
    </location>
</feature>
<feature type="signal peptide" evidence="10">
    <location>
        <begin position="1"/>
        <end position="25"/>
    </location>
</feature>
<dbReference type="RefSeq" id="WP_083560438.1">
    <property type="nucleotide sequence ID" value="NZ_AQQV01000001.1"/>
</dbReference>
<dbReference type="InterPro" id="IPR000531">
    <property type="entry name" value="Beta-barrel_TonB"/>
</dbReference>
<reference evidence="13 14" key="1">
    <citation type="submission" date="2013-04" db="EMBL/GenBank/DDBJ databases">
        <title>Oceanococcus atlanticus 22II-S10r2 Genome Sequencing.</title>
        <authorList>
            <person name="Lai Q."/>
            <person name="Li G."/>
            <person name="Shao Z."/>
        </authorList>
    </citation>
    <scope>NUCLEOTIDE SEQUENCE [LARGE SCALE GENOMIC DNA]</scope>
    <source>
        <strain evidence="13 14">22II-S10r2</strain>
    </source>
</reference>
<evidence type="ECO:0000256" key="2">
    <source>
        <dbReference type="ARBA" id="ARBA00022448"/>
    </source>
</evidence>
<dbReference type="PANTHER" id="PTHR47234">
    <property type="match status" value="1"/>
</dbReference>
<evidence type="ECO:0000256" key="7">
    <source>
        <dbReference type="ARBA" id="ARBA00023237"/>
    </source>
</evidence>
<dbReference type="EMBL" id="AQQV01000001">
    <property type="protein sequence ID" value="ORE89383.1"/>
    <property type="molecule type" value="Genomic_DNA"/>
</dbReference>
<evidence type="ECO:0000313" key="13">
    <source>
        <dbReference type="EMBL" id="ORE89383.1"/>
    </source>
</evidence>
<keyword evidence="3 8" id="KW-1134">Transmembrane beta strand</keyword>
<evidence type="ECO:0000256" key="3">
    <source>
        <dbReference type="ARBA" id="ARBA00022452"/>
    </source>
</evidence>
<feature type="domain" description="TonB-dependent receptor-like beta-barrel" evidence="11">
    <location>
        <begin position="426"/>
        <end position="946"/>
    </location>
</feature>
<accession>A0A1Y1SI82</accession>
<dbReference type="Pfam" id="PF07715">
    <property type="entry name" value="Plug"/>
    <property type="match status" value="1"/>
</dbReference>